<dbReference type="FunFam" id="1.20.5.170:FF:000004">
    <property type="entry name" value="Keratin, type II cytoskeletal 5"/>
    <property type="match status" value="1"/>
</dbReference>
<dbReference type="PANTHER" id="PTHR45616">
    <property type="entry name" value="GATA-TYPE DOMAIN-CONTAINING PROTEIN"/>
    <property type="match status" value="1"/>
</dbReference>
<dbReference type="PROSITE" id="PS00226">
    <property type="entry name" value="IF_ROD_1"/>
    <property type="match status" value="1"/>
</dbReference>
<dbReference type="InterPro" id="IPR018039">
    <property type="entry name" value="IF_conserved"/>
</dbReference>
<dbReference type="SMART" id="SM01391">
    <property type="entry name" value="Filament"/>
    <property type="match status" value="1"/>
</dbReference>
<dbReference type="SUPFAM" id="SSF64593">
    <property type="entry name" value="Intermediate filament protein, coiled coil region"/>
    <property type="match status" value="1"/>
</dbReference>
<dbReference type="Proteomes" id="UP000694405">
    <property type="component" value="Chromosome 21"/>
</dbReference>
<evidence type="ECO:0000313" key="6">
    <source>
        <dbReference type="Ensembl" id="ENSMUNP00000031719.1"/>
    </source>
</evidence>
<dbReference type="AlphaFoldDB" id="A0A8V5GN52"/>
<feature type="region of interest" description="Disordered" evidence="5">
    <location>
        <begin position="166"/>
        <end position="192"/>
    </location>
</feature>
<keyword evidence="2 4" id="KW-0175">Coiled coil</keyword>
<dbReference type="PROSITE" id="PS51842">
    <property type="entry name" value="IF_ROD_2"/>
    <property type="match status" value="1"/>
</dbReference>
<dbReference type="GO" id="GO:0005882">
    <property type="term" value="C:intermediate filament"/>
    <property type="evidence" value="ECO:0007669"/>
    <property type="project" value="UniProtKB-KW"/>
</dbReference>
<evidence type="ECO:0000256" key="2">
    <source>
        <dbReference type="ARBA" id="ARBA00023054"/>
    </source>
</evidence>
<dbReference type="Pfam" id="PF00038">
    <property type="entry name" value="Filament"/>
    <property type="match status" value="1"/>
</dbReference>
<dbReference type="InterPro" id="IPR039008">
    <property type="entry name" value="IF_rod_dom"/>
</dbReference>
<organism evidence="6 7">
    <name type="scientific">Melopsittacus undulatus</name>
    <name type="common">Budgerigar</name>
    <name type="synonym">Psittacus undulatus</name>
    <dbReference type="NCBI Taxonomy" id="13146"/>
    <lineage>
        <taxon>Eukaryota</taxon>
        <taxon>Metazoa</taxon>
        <taxon>Chordata</taxon>
        <taxon>Craniata</taxon>
        <taxon>Vertebrata</taxon>
        <taxon>Euteleostomi</taxon>
        <taxon>Archelosauria</taxon>
        <taxon>Archosauria</taxon>
        <taxon>Dinosauria</taxon>
        <taxon>Saurischia</taxon>
        <taxon>Theropoda</taxon>
        <taxon>Coelurosauria</taxon>
        <taxon>Aves</taxon>
        <taxon>Neognathae</taxon>
        <taxon>Neoaves</taxon>
        <taxon>Telluraves</taxon>
        <taxon>Australaves</taxon>
        <taxon>Psittaciformes</taxon>
        <taxon>Psittaculidae</taxon>
        <taxon>Melopsittacus</taxon>
    </lineage>
</organism>
<keyword evidence="1 3" id="KW-0403">Intermediate filament</keyword>
<dbReference type="Gene3D" id="1.20.5.170">
    <property type="match status" value="1"/>
</dbReference>
<feature type="compositionally biased region" description="Polar residues" evidence="5">
    <location>
        <begin position="166"/>
        <end position="176"/>
    </location>
</feature>
<evidence type="ECO:0000256" key="4">
    <source>
        <dbReference type="SAM" id="Coils"/>
    </source>
</evidence>
<evidence type="ECO:0000256" key="5">
    <source>
        <dbReference type="SAM" id="MobiDB-lite"/>
    </source>
</evidence>
<dbReference type="PANTHER" id="PTHR45616:SF39">
    <property type="entry name" value="KERATIN, TYPE II CYTOSKELETAL 6A-RELATED"/>
    <property type="match status" value="1"/>
</dbReference>
<dbReference type="Ensembl" id="ENSMUNT00000035703.1">
    <property type="protein sequence ID" value="ENSMUNP00000031719.1"/>
    <property type="gene ID" value="ENSMUNG00000015963.2"/>
</dbReference>
<reference evidence="6" key="2">
    <citation type="submission" date="2025-08" db="UniProtKB">
        <authorList>
            <consortium name="Ensembl"/>
        </authorList>
    </citation>
    <scope>IDENTIFICATION</scope>
</reference>
<evidence type="ECO:0000256" key="1">
    <source>
        <dbReference type="ARBA" id="ARBA00022754"/>
    </source>
</evidence>
<feature type="coiled-coil region" evidence="4">
    <location>
        <begin position="93"/>
        <end position="120"/>
    </location>
</feature>
<comment type="similarity">
    <text evidence="3">Belongs to the intermediate filament family.</text>
</comment>
<reference evidence="6" key="1">
    <citation type="submission" date="2020-03" db="EMBL/GenBank/DDBJ databases">
        <title>Melopsittacus undulatus (budgerigar) genome, bMelUnd1, maternal haplotype with Z.</title>
        <authorList>
            <person name="Gedman G."/>
            <person name="Mountcastle J."/>
            <person name="Haase B."/>
            <person name="Formenti G."/>
            <person name="Wright T."/>
            <person name="Apodaca J."/>
            <person name="Pelan S."/>
            <person name="Chow W."/>
            <person name="Rhie A."/>
            <person name="Howe K."/>
            <person name="Fedrigo O."/>
            <person name="Jarvis E.D."/>
        </authorList>
    </citation>
    <scope>NUCLEOTIDE SEQUENCE [LARGE SCALE GENOMIC DNA]</scope>
</reference>
<proteinExistence type="inferred from homology"/>
<reference evidence="6" key="3">
    <citation type="submission" date="2025-09" db="UniProtKB">
        <authorList>
            <consortium name="Ensembl"/>
        </authorList>
    </citation>
    <scope>IDENTIFICATION</scope>
</reference>
<name>A0A8V5GN52_MELUD</name>
<evidence type="ECO:0000313" key="7">
    <source>
        <dbReference type="Proteomes" id="UP000694405"/>
    </source>
</evidence>
<protein>
    <submittedName>
        <fullName evidence="6">Uncharacterized protein</fullName>
    </submittedName>
</protein>
<accession>A0A8V5GN52</accession>
<keyword evidence="7" id="KW-1185">Reference proteome</keyword>
<sequence length="192" mass="21173">MVTVPARKVPQPKAVIKVNRSQDLDLGGIAADARAQYEGIARKSRAEAQAWYESKVRKPGEGGFGCSSKRQPRLTMSCSLQCTKLEAAMANAEQRGETSIRNAKQKLSELEDALQQTKADLSWQLRKYQELMNVKLALDVEIVTYRKLLEGEESSFALPSTALSCSDNGSSKSTRSCHTKVMPMTKSARSNM</sequence>
<evidence type="ECO:0000256" key="3">
    <source>
        <dbReference type="RuleBase" id="RU000685"/>
    </source>
</evidence>